<feature type="compositionally biased region" description="Polar residues" evidence="1">
    <location>
        <begin position="152"/>
        <end position="162"/>
    </location>
</feature>
<dbReference type="AlphaFoldDB" id="A0A8B6GZU2"/>
<dbReference type="PANTHER" id="PTHR46780">
    <property type="entry name" value="PROTEIN EVA-1"/>
    <property type="match status" value="1"/>
</dbReference>
<dbReference type="CDD" id="cd22823">
    <property type="entry name" value="Gal_Rha_Lectin"/>
    <property type="match status" value="1"/>
</dbReference>
<name>A0A8B6GZU2_MYTGA</name>
<gene>
    <name evidence="4" type="ORF">MGAL_10B003960</name>
</gene>
<keyword evidence="5" id="KW-1185">Reference proteome</keyword>
<organism evidence="4 5">
    <name type="scientific">Mytilus galloprovincialis</name>
    <name type="common">Mediterranean mussel</name>
    <dbReference type="NCBI Taxonomy" id="29158"/>
    <lineage>
        <taxon>Eukaryota</taxon>
        <taxon>Metazoa</taxon>
        <taxon>Spiralia</taxon>
        <taxon>Lophotrochozoa</taxon>
        <taxon>Mollusca</taxon>
        <taxon>Bivalvia</taxon>
        <taxon>Autobranchia</taxon>
        <taxon>Pteriomorphia</taxon>
        <taxon>Mytilida</taxon>
        <taxon>Mytiloidea</taxon>
        <taxon>Mytilidae</taxon>
        <taxon>Mytilinae</taxon>
        <taxon>Mytilus</taxon>
    </lineage>
</organism>
<feature type="region of interest" description="Disordered" evidence="1">
    <location>
        <begin position="131"/>
        <end position="184"/>
    </location>
</feature>
<dbReference type="InterPro" id="IPR043159">
    <property type="entry name" value="Lectin_gal-bd_sf"/>
</dbReference>
<evidence type="ECO:0000259" key="3">
    <source>
        <dbReference type="PROSITE" id="PS50228"/>
    </source>
</evidence>
<sequence length="491" mass="56179">MANAWNDLCQGETLNITCPNNFVIGLDDANFGRGRSDSQRCRQFLGRESTHCDNHEQTLKVLNDKCHEQQQCIIPVNKFIFGNPCLTVTKYLHVIYHCKRKVNNGLENSDNSENIEQTTYDGKEIDIRDDRKSKLDKKDRNNDRKKHSRNSDITTDSDQTALDENENKNDRWNRRKNRWDRKDDRKKQAFQVGAIVGISVGISCTLILGVVIMLVIYVCRRRSNKKKRKQQTRIQAHLESGPSCSNKEQYTITSTNKPLNTDKAQGEYFVLDPSFTKYDKDLSNRKLPEIKRCSGADGDDNVYYEIDEDNKNSSSDMEGVHQKKIEVMDQGSHPNDSTINHTQLGSMEKNTEQLTRQQLVDQGYEMSNFEINHSGTNQEGTTILSENKLLTTDEAQGDYFVLDPSVTKYDKDMVIPEVNITSAAQGVETVYNEIDEDPIEPSTVIKVDHQKQMEEATDIAIYHTELTNNQNQLGFDNTTYSVTSEVDDIIF</sequence>
<proteinExistence type="predicted"/>
<dbReference type="GO" id="GO:0030246">
    <property type="term" value="F:carbohydrate binding"/>
    <property type="evidence" value="ECO:0007669"/>
    <property type="project" value="InterPro"/>
</dbReference>
<keyword evidence="2" id="KW-0472">Membrane</keyword>
<comment type="caution">
    <text evidence="4">The sequence shown here is derived from an EMBL/GenBank/DDBJ whole genome shotgun (WGS) entry which is preliminary data.</text>
</comment>
<dbReference type="OrthoDB" id="1100386at2759"/>
<protein>
    <recommendedName>
        <fullName evidence="3">SUEL-type lectin domain-containing protein</fullName>
    </recommendedName>
</protein>
<dbReference type="Gene3D" id="2.60.120.740">
    <property type="match status" value="1"/>
</dbReference>
<evidence type="ECO:0000256" key="1">
    <source>
        <dbReference type="SAM" id="MobiDB-lite"/>
    </source>
</evidence>
<keyword evidence="2" id="KW-1133">Transmembrane helix</keyword>
<feature type="transmembrane region" description="Helical" evidence="2">
    <location>
        <begin position="192"/>
        <end position="219"/>
    </location>
</feature>
<feature type="region of interest" description="Disordered" evidence="1">
    <location>
        <begin position="226"/>
        <end position="249"/>
    </location>
</feature>
<keyword evidence="2" id="KW-0812">Transmembrane</keyword>
<dbReference type="Pfam" id="PF02140">
    <property type="entry name" value="SUEL_Lectin"/>
    <property type="match status" value="1"/>
</dbReference>
<dbReference type="PROSITE" id="PS50228">
    <property type="entry name" value="SUEL_LECTIN"/>
    <property type="match status" value="1"/>
</dbReference>
<feature type="domain" description="SUEL-type lectin" evidence="3">
    <location>
        <begin position="8"/>
        <end position="99"/>
    </location>
</feature>
<dbReference type="InterPro" id="IPR000922">
    <property type="entry name" value="Lectin_gal-bd_dom"/>
</dbReference>
<feature type="compositionally biased region" description="Basic and acidic residues" evidence="1">
    <location>
        <begin position="131"/>
        <end position="142"/>
    </location>
</feature>
<accession>A0A8B6GZU2</accession>
<evidence type="ECO:0000313" key="5">
    <source>
        <dbReference type="Proteomes" id="UP000596742"/>
    </source>
</evidence>
<evidence type="ECO:0000256" key="2">
    <source>
        <dbReference type="SAM" id="Phobius"/>
    </source>
</evidence>
<dbReference type="EMBL" id="UYJE01009310">
    <property type="protein sequence ID" value="VDI72181.1"/>
    <property type="molecule type" value="Genomic_DNA"/>
</dbReference>
<reference evidence="4" key="1">
    <citation type="submission" date="2018-11" db="EMBL/GenBank/DDBJ databases">
        <authorList>
            <person name="Alioto T."/>
            <person name="Alioto T."/>
        </authorList>
    </citation>
    <scope>NUCLEOTIDE SEQUENCE</scope>
</reference>
<dbReference type="Proteomes" id="UP000596742">
    <property type="component" value="Unassembled WGS sequence"/>
</dbReference>
<evidence type="ECO:0000313" key="4">
    <source>
        <dbReference type="EMBL" id="VDI72181.1"/>
    </source>
</evidence>